<dbReference type="Pfam" id="PF13884">
    <property type="entry name" value="Peptidase_S74"/>
    <property type="match status" value="1"/>
</dbReference>
<dbReference type="PROSITE" id="PS51688">
    <property type="entry name" value="ICA"/>
    <property type="match status" value="1"/>
</dbReference>
<evidence type="ECO:0000313" key="3">
    <source>
        <dbReference type="Proteomes" id="UP000036780"/>
    </source>
</evidence>
<dbReference type="AlphaFoldDB" id="A0A0L0QN33"/>
<dbReference type="Proteomes" id="UP000036780">
    <property type="component" value="Unassembled WGS sequence"/>
</dbReference>
<dbReference type="PATRIC" id="fig|1473.5.peg.1530"/>
<keyword evidence="3" id="KW-1185">Reference proteome</keyword>
<evidence type="ECO:0000259" key="1">
    <source>
        <dbReference type="PROSITE" id="PS51688"/>
    </source>
</evidence>
<comment type="caution">
    <text evidence="2">The sequence shown here is derived from an EMBL/GenBank/DDBJ whole genome shotgun (WGS) entry which is preliminary data.</text>
</comment>
<reference evidence="3" key="1">
    <citation type="submission" date="2015-07" db="EMBL/GenBank/DDBJ databases">
        <title>Fjat-10053 dsm26.</title>
        <authorList>
            <person name="Liu B."/>
            <person name="Wang J."/>
            <person name="Zhu Y."/>
            <person name="Liu G."/>
            <person name="Chen Q."/>
            <person name="Chen Z."/>
            <person name="Lan J."/>
            <person name="Che J."/>
            <person name="Ge C."/>
            <person name="Shi H."/>
            <person name="Pan Z."/>
            <person name="Liu X."/>
        </authorList>
    </citation>
    <scope>NUCLEOTIDE SEQUENCE [LARGE SCALE GENOMIC DNA]</scope>
    <source>
        <strain evidence="3">DSM 26</strain>
    </source>
</reference>
<proteinExistence type="predicted"/>
<dbReference type="InterPro" id="IPR036388">
    <property type="entry name" value="WH-like_DNA-bd_sf"/>
</dbReference>
<evidence type="ECO:0000313" key="2">
    <source>
        <dbReference type="EMBL" id="KNE19658.1"/>
    </source>
</evidence>
<dbReference type="Gene3D" id="1.10.10.10">
    <property type="entry name" value="Winged helix-like DNA-binding domain superfamily/Winged helix DNA-binding domain"/>
    <property type="match status" value="1"/>
</dbReference>
<dbReference type="EMBL" id="LGTO01000007">
    <property type="protein sequence ID" value="KNE19658.1"/>
    <property type="molecule type" value="Genomic_DNA"/>
</dbReference>
<dbReference type="InterPro" id="IPR030392">
    <property type="entry name" value="S74_ICA"/>
</dbReference>
<gene>
    <name evidence="2" type="ORF">AFK71_14465</name>
</gene>
<protein>
    <recommendedName>
        <fullName evidence="1">Peptidase S74 domain-containing protein</fullName>
    </recommendedName>
</protein>
<name>A0A0L0QN33_VIRPA</name>
<sequence length="502" mass="55163">MGIQIINPLDYGAVGDGINDDTQAFIRIEEENHNMFVNLLGKTYFVTKKFSRNIYLNGDFKINNMLYDAPFQITRAGNTNVFSGKQAGESNDFYYEKSGGYRNVGIGELSLNKNGSNIEKAGWRNVAVGHSSMRDNIVGYNNVAVGDSALERNIGRIINSEGKPDRNDEGSRNTALGSYALRYNVSGRGNVGLGRNAAHANETGNYNTAVGTNAYSGTVTEGGQQDRKQASENTAVGYNSLFNTNANRNTGVGSWSLYNNKTGIYNTIVGWRSAFSSKANNRLISIGSSTMRDLEGSGNHDNVAVGTEAMRYLKQGHSNTALGDKALSYDVNGNPLTNVKNSIGIGKQSRVSGDSQLQLGSSGITTYAYGAIQNRSDKRDKADIKDTALGLEFILKLRPRDFKWDYRDDYIELNNDGSVTKLKKDGTKKRNRYHHGLIAQEVKTVMEDLNVDFGGFQDHKENNGNDVLTIGYTELVAPLIKAIQDLNIKVESLNREIEELKK</sequence>
<feature type="domain" description="Peptidase S74" evidence="1">
    <location>
        <begin position="376"/>
        <end position="497"/>
    </location>
</feature>
<dbReference type="OrthoDB" id="2501352at2"/>
<organism evidence="2 3">
    <name type="scientific">Virgibacillus pantothenticus</name>
    <dbReference type="NCBI Taxonomy" id="1473"/>
    <lineage>
        <taxon>Bacteria</taxon>
        <taxon>Bacillati</taxon>
        <taxon>Bacillota</taxon>
        <taxon>Bacilli</taxon>
        <taxon>Bacillales</taxon>
        <taxon>Bacillaceae</taxon>
        <taxon>Virgibacillus</taxon>
    </lineage>
</organism>
<dbReference type="GeneID" id="66871305"/>
<accession>A0A0L0QN33</accession>
<dbReference type="RefSeq" id="WP_050352204.1">
    <property type="nucleotide sequence ID" value="NZ_CP073011.1"/>
</dbReference>